<dbReference type="CDD" id="cd00130">
    <property type="entry name" value="PAS"/>
    <property type="match status" value="1"/>
</dbReference>
<keyword evidence="12" id="KW-0157">Chromophore</keyword>
<keyword evidence="3" id="KW-0600">Photoreceptor protein</keyword>
<gene>
    <name evidence="17" type="ORF">K3166_08360</name>
</gene>
<evidence type="ECO:0000256" key="7">
    <source>
        <dbReference type="ARBA" id="ARBA00022643"/>
    </source>
</evidence>
<protein>
    <recommendedName>
        <fullName evidence="2">histidine kinase</fullName>
        <ecNumber evidence="2">2.7.13.3</ecNumber>
    </recommendedName>
</protein>
<dbReference type="InterPro" id="IPR036890">
    <property type="entry name" value="HATPase_C_sf"/>
</dbReference>
<dbReference type="NCBIfam" id="TIGR00229">
    <property type="entry name" value="sensory_box"/>
    <property type="match status" value="1"/>
</dbReference>
<evidence type="ECO:0000256" key="11">
    <source>
        <dbReference type="ARBA" id="ARBA00022840"/>
    </source>
</evidence>
<feature type="domain" description="PAS" evidence="15">
    <location>
        <begin position="64"/>
        <end position="110"/>
    </location>
</feature>
<dbReference type="PROSITE" id="PS50112">
    <property type="entry name" value="PAS"/>
    <property type="match status" value="1"/>
</dbReference>
<feature type="domain" description="PAC" evidence="16">
    <location>
        <begin position="108"/>
        <end position="165"/>
    </location>
</feature>
<dbReference type="Gene3D" id="3.30.450.20">
    <property type="entry name" value="PAS domain"/>
    <property type="match status" value="1"/>
</dbReference>
<keyword evidence="5" id="KW-0716">Sensory transduction</keyword>
<name>A0ABX8ZFH9_9SPHN</name>
<keyword evidence="9" id="KW-0547">Nucleotide-binding</keyword>
<evidence type="ECO:0000256" key="12">
    <source>
        <dbReference type="ARBA" id="ARBA00022991"/>
    </source>
</evidence>
<keyword evidence="8" id="KW-0808">Transferase</keyword>
<evidence type="ECO:0000256" key="10">
    <source>
        <dbReference type="ARBA" id="ARBA00022777"/>
    </source>
</evidence>
<keyword evidence="11" id="KW-0067">ATP-binding</keyword>
<keyword evidence="4" id="KW-0597">Phosphoprotein</keyword>
<dbReference type="InterPro" id="IPR000700">
    <property type="entry name" value="PAS-assoc_C"/>
</dbReference>
<dbReference type="Gene3D" id="3.30.565.10">
    <property type="entry name" value="Histidine kinase-like ATPase, C-terminal domain"/>
    <property type="match status" value="1"/>
</dbReference>
<keyword evidence="13" id="KW-0675">Receptor</keyword>
<evidence type="ECO:0000313" key="18">
    <source>
        <dbReference type="Proteomes" id="UP000824280"/>
    </source>
</evidence>
<evidence type="ECO:0000256" key="13">
    <source>
        <dbReference type="ARBA" id="ARBA00023170"/>
    </source>
</evidence>
<dbReference type="SUPFAM" id="SSF55874">
    <property type="entry name" value="ATPase domain of HSP90 chaperone/DNA topoisomerase II/histidine kinase"/>
    <property type="match status" value="1"/>
</dbReference>
<evidence type="ECO:0000256" key="3">
    <source>
        <dbReference type="ARBA" id="ARBA00022543"/>
    </source>
</evidence>
<reference evidence="17 18" key="1">
    <citation type="submission" date="2021-08" db="EMBL/GenBank/DDBJ databases">
        <title>Comparative Genomics Analysis of the Genus Qipengyuania Reveals Extensive Genetic Diversity and Metabolic Versatility, Including the Description of Fifteen Novel Species.</title>
        <authorList>
            <person name="Liu Y."/>
        </authorList>
    </citation>
    <scope>NUCLEOTIDE SEQUENCE [LARGE SCALE GENOMIC DNA]</scope>
    <source>
        <strain evidence="17 18">1XM2-8</strain>
    </source>
</reference>
<evidence type="ECO:0000313" key="17">
    <source>
        <dbReference type="EMBL" id="QZD86272.1"/>
    </source>
</evidence>
<keyword evidence="10" id="KW-0418">Kinase</keyword>
<dbReference type="Pfam" id="PF07536">
    <property type="entry name" value="HWE_HK"/>
    <property type="match status" value="1"/>
</dbReference>
<dbReference type="SUPFAM" id="SSF55785">
    <property type="entry name" value="PYP-like sensor domain (PAS domain)"/>
    <property type="match status" value="1"/>
</dbReference>
<evidence type="ECO:0000256" key="4">
    <source>
        <dbReference type="ARBA" id="ARBA00022553"/>
    </source>
</evidence>
<dbReference type="PANTHER" id="PTHR47429">
    <property type="entry name" value="PROTEIN TWIN LOV 1"/>
    <property type="match status" value="1"/>
</dbReference>
<evidence type="ECO:0000256" key="6">
    <source>
        <dbReference type="ARBA" id="ARBA00022630"/>
    </source>
</evidence>
<comment type="catalytic activity">
    <reaction evidence="1">
        <text>ATP + protein L-histidine = ADP + protein N-phospho-L-histidine.</text>
        <dbReference type="EC" id="2.7.13.3"/>
    </reaction>
</comment>
<evidence type="ECO:0000256" key="5">
    <source>
        <dbReference type="ARBA" id="ARBA00022606"/>
    </source>
</evidence>
<evidence type="ECO:0000256" key="1">
    <source>
        <dbReference type="ARBA" id="ARBA00000085"/>
    </source>
</evidence>
<evidence type="ECO:0000259" key="16">
    <source>
        <dbReference type="PROSITE" id="PS50113"/>
    </source>
</evidence>
<dbReference type="PANTHER" id="PTHR47429:SF2">
    <property type="entry name" value="PROTEIN TWIN LOV 1"/>
    <property type="match status" value="1"/>
</dbReference>
<dbReference type="Proteomes" id="UP000824280">
    <property type="component" value="Chromosome"/>
</dbReference>
<evidence type="ECO:0000256" key="2">
    <source>
        <dbReference type="ARBA" id="ARBA00012438"/>
    </source>
</evidence>
<organism evidence="17 18">
    <name type="scientific">Qipengyuania psychrotolerans</name>
    <dbReference type="NCBI Taxonomy" id="2867238"/>
    <lineage>
        <taxon>Bacteria</taxon>
        <taxon>Pseudomonadati</taxon>
        <taxon>Pseudomonadota</taxon>
        <taxon>Alphaproteobacteria</taxon>
        <taxon>Sphingomonadales</taxon>
        <taxon>Erythrobacteraceae</taxon>
        <taxon>Qipengyuania</taxon>
    </lineage>
</organism>
<dbReference type="EC" id="2.7.13.3" evidence="2"/>
<dbReference type="RefSeq" id="WP_221421817.1">
    <property type="nucleotide sequence ID" value="NZ_CP081297.1"/>
</dbReference>
<sequence length="365" mass="40191">MHRNANSGSGRRPPSYSDDASRDANCLESIAKLRIGSDQLFLQTTERTHMALCISDPHQPNCPIVHANGAFSELTGYGLDEIVGQNCRFLQGPKTDPRSVEKLRSAIQNEDYAVVDLINYRKDGTEFWNAVHIGPVYDEDGKLAYFFGSQWDISELLAGRETIAESQRVVDELRHRTDNLFAVLTAIVRLSARSATDVGEFSEKIQRRIEALANAHRISLAEEGLGNDRTTLRNLVAAVMQPYKNAYVDRIELIGGEIDLPRKHLTPIGLTLHELATNALKYGALSQNDGKVHIDWEISDDTIELHWIETCGSEFSEPVQQTGNAGKGTGSRLIEGVIRGIAGTVETSAKPAGYRATITIPNLAP</sequence>
<evidence type="ECO:0000256" key="8">
    <source>
        <dbReference type="ARBA" id="ARBA00022679"/>
    </source>
</evidence>
<dbReference type="NCBIfam" id="NF010077">
    <property type="entry name" value="PRK13559.1"/>
    <property type="match status" value="1"/>
</dbReference>
<evidence type="ECO:0000259" key="15">
    <source>
        <dbReference type="PROSITE" id="PS50112"/>
    </source>
</evidence>
<dbReference type="PROSITE" id="PS50113">
    <property type="entry name" value="PAC"/>
    <property type="match status" value="1"/>
</dbReference>
<dbReference type="SMART" id="SM00086">
    <property type="entry name" value="PAC"/>
    <property type="match status" value="1"/>
</dbReference>
<dbReference type="InterPro" id="IPR035965">
    <property type="entry name" value="PAS-like_dom_sf"/>
</dbReference>
<keyword evidence="6" id="KW-0285">Flavoprotein</keyword>
<dbReference type="InterPro" id="IPR001610">
    <property type="entry name" value="PAC"/>
</dbReference>
<dbReference type="EMBL" id="CP081297">
    <property type="protein sequence ID" value="QZD86272.1"/>
    <property type="molecule type" value="Genomic_DNA"/>
</dbReference>
<keyword evidence="7" id="KW-0288">FMN</keyword>
<accession>A0ABX8ZFH9</accession>
<dbReference type="SMART" id="SM00911">
    <property type="entry name" value="HWE_HK"/>
    <property type="match status" value="1"/>
</dbReference>
<dbReference type="Pfam" id="PF13426">
    <property type="entry name" value="PAS_9"/>
    <property type="match status" value="1"/>
</dbReference>
<feature type="region of interest" description="Disordered" evidence="14">
    <location>
        <begin position="1"/>
        <end position="21"/>
    </location>
</feature>
<evidence type="ECO:0000256" key="9">
    <source>
        <dbReference type="ARBA" id="ARBA00022741"/>
    </source>
</evidence>
<dbReference type="InterPro" id="IPR000014">
    <property type="entry name" value="PAS"/>
</dbReference>
<proteinExistence type="predicted"/>
<keyword evidence="18" id="KW-1185">Reference proteome</keyword>
<dbReference type="InterPro" id="IPR011102">
    <property type="entry name" value="Sig_transdc_His_kinase_HWE"/>
</dbReference>
<evidence type="ECO:0000256" key="14">
    <source>
        <dbReference type="SAM" id="MobiDB-lite"/>
    </source>
</evidence>